<dbReference type="RefSeq" id="WP_382256858.1">
    <property type="nucleotide sequence ID" value="NZ_JBHTBX010000006.1"/>
</dbReference>
<reference evidence="3" key="1">
    <citation type="journal article" date="2019" name="Int. J. Syst. Evol. Microbiol.">
        <title>The Global Catalogue of Microorganisms (GCM) 10K type strain sequencing project: providing services to taxonomists for standard genome sequencing and annotation.</title>
        <authorList>
            <consortium name="The Broad Institute Genomics Platform"/>
            <consortium name="The Broad Institute Genome Sequencing Center for Infectious Disease"/>
            <person name="Wu L."/>
            <person name="Ma J."/>
        </authorList>
    </citation>
    <scope>NUCLEOTIDE SEQUENCE [LARGE SCALE GENOMIC DNA]</scope>
    <source>
        <strain evidence="3">CCUG 54518</strain>
    </source>
</reference>
<keyword evidence="1" id="KW-0732">Signal</keyword>
<organism evidence="2 3">
    <name type="scientific">Hydrogenophaga bisanensis</name>
    <dbReference type="NCBI Taxonomy" id="439611"/>
    <lineage>
        <taxon>Bacteria</taxon>
        <taxon>Pseudomonadati</taxon>
        <taxon>Pseudomonadota</taxon>
        <taxon>Betaproteobacteria</taxon>
        <taxon>Burkholderiales</taxon>
        <taxon>Comamonadaceae</taxon>
        <taxon>Hydrogenophaga</taxon>
    </lineage>
</organism>
<evidence type="ECO:0000313" key="3">
    <source>
        <dbReference type="Proteomes" id="UP001596495"/>
    </source>
</evidence>
<dbReference type="EMBL" id="JBHTBX010000006">
    <property type="protein sequence ID" value="MFC7434931.1"/>
    <property type="molecule type" value="Genomic_DNA"/>
</dbReference>
<proteinExistence type="predicted"/>
<evidence type="ECO:0000256" key="1">
    <source>
        <dbReference type="SAM" id="SignalP"/>
    </source>
</evidence>
<evidence type="ECO:0008006" key="4">
    <source>
        <dbReference type="Google" id="ProtNLM"/>
    </source>
</evidence>
<feature type="signal peptide" evidence="1">
    <location>
        <begin position="1"/>
        <end position="22"/>
    </location>
</feature>
<name>A0ABW2RA42_9BURK</name>
<sequence length="160" mass="17061">MIPWRLLFAAATCLGIHASGFAQGPSPGPASSCVSADAITPLHLYGLWQLRLWPEGEPEDRPSSEGAMLFERHPEFPGSVRGQLRRSATGNDLTALVSGDVEGGEFTLDESTDGVRIDAVWTGGLPPQACGREIRGVRQPAETTGGPALNFVLRKVPGWQ</sequence>
<gene>
    <name evidence="2" type="ORF">ACFQNJ_10445</name>
</gene>
<dbReference type="Proteomes" id="UP001596495">
    <property type="component" value="Unassembled WGS sequence"/>
</dbReference>
<evidence type="ECO:0000313" key="2">
    <source>
        <dbReference type="EMBL" id="MFC7434931.1"/>
    </source>
</evidence>
<keyword evidence="3" id="KW-1185">Reference proteome</keyword>
<protein>
    <recommendedName>
        <fullName evidence="4">Lipocalin-like protein</fullName>
    </recommendedName>
</protein>
<accession>A0ABW2RA42</accession>
<feature type="chain" id="PRO_5045221458" description="Lipocalin-like protein" evidence="1">
    <location>
        <begin position="23"/>
        <end position="160"/>
    </location>
</feature>
<comment type="caution">
    <text evidence="2">The sequence shown here is derived from an EMBL/GenBank/DDBJ whole genome shotgun (WGS) entry which is preliminary data.</text>
</comment>